<gene>
    <name evidence="1" type="ORF">J4D97_09010</name>
</gene>
<dbReference type="EMBL" id="JAGETX010000004">
    <property type="protein sequence ID" value="MBO3270786.1"/>
    <property type="molecule type" value="Genomic_DNA"/>
</dbReference>
<dbReference type="RefSeq" id="WP_208307303.1">
    <property type="nucleotide sequence ID" value="NZ_JAGETX010000004.1"/>
</dbReference>
<keyword evidence="2" id="KW-1185">Reference proteome</keyword>
<comment type="caution">
    <text evidence="1">The sequence shown here is derived from an EMBL/GenBank/DDBJ whole genome shotgun (WGS) entry which is preliminary data.</text>
</comment>
<reference evidence="1 2" key="1">
    <citation type="submission" date="2021-03" db="EMBL/GenBank/DDBJ databases">
        <authorList>
            <person name="Kim M.K."/>
        </authorList>
    </citation>
    <scope>NUCLEOTIDE SEQUENCE [LARGE SCALE GENOMIC DNA]</scope>
    <source>
        <strain evidence="1 2">BT507</strain>
    </source>
</reference>
<dbReference type="Proteomes" id="UP000670527">
    <property type="component" value="Unassembled WGS sequence"/>
</dbReference>
<proteinExistence type="predicted"/>
<accession>A0ABS3TAU8</accession>
<evidence type="ECO:0000313" key="1">
    <source>
        <dbReference type="EMBL" id="MBO3270786.1"/>
    </source>
</evidence>
<organism evidence="1 2">
    <name type="scientific">Hymenobacter defluvii</name>
    <dbReference type="NCBI Taxonomy" id="2054411"/>
    <lineage>
        <taxon>Bacteria</taxon>
        <taxon>Pseudomonadati</taxon>
        <taxon>Bacteroidota</taxon>
        <taxon>Cytophagia</taxon>
        <taxon>Cytophagales</taxon>
        <taxon>Hymenobacteraceae</taxon>
        <taxon>Hymenobacter</taxon>
    </lineage>
</organism>
<protein>
    <submittedName>
        <fullName evidence="1">Uncharacterized protein</fullName>
    </submittedName>
</protein>
<sequence length="467" mass="53829">MSDFKPKPKKLSFKTIPTEDTGINISDALVLLEDSEYKEDILAALKVEDLDGAFIAIPGATSLVNSVLMTDSLYEKFDLRCRYENLVFERPDRTSEYHEEDIDIKFDDTESSRGLFIASPAYDAQSDFLEKTGSMSKYAKKLITHSRIDMVYTDLEEVRSIYNASYTEKDQHEFKYRIIKNLETNKYYYRAITSTDRYKDYNIKLSVFAILVAIHRLSISTGDEYILSKAEHTESKIRVFFEKIGKLEHTPLGDVKFIIELRNSEIRKGAVKYSGVCAIVYDNKENDTDNNNNNDDDEIIDDFLEYEDEFDEDEAADDSSTTNDIYLTPRPNRLKYLISSIKHNETPKKALSKMDIVEAVERVEKLIYSDLSVAPDLKSLEMIRILISNKIDALQNVSTLGKYKSELQSKLPETIENIEELLRLVNKLNLVVPEKNIDAKEYLRYLFFEAIVEKGRPGFSKLDSNEE</sequence>
<name>A0ABS3TAU8_9BACT</name>
<evidence type="ECO:0000313" key="2">
    <source>
        <dbReference type="Proteomes" id="UP000670527"/>
    </source>
</evidence>